<gene>
    <name evidence="5" type="ORF">BCR35DRAFT_329458</name>
</gene>
<evidence type="ECO:0000256" key="4">
    <source>
        <dbReference type="RuleBase" id="RU364104"/>
    </source>
</evidence>
<evidence type="ECO:0000256" key="3">
    <source>
        <dbReference type="ARBA" id="ARBA00023157"/>
    </source>
</evidence>
<keyword evidence="4" id="KW-0143">Chaperone</keyword>
<accession>A0A1Y2FY53</accession>
<evidence type="ECO:0000256" key="2">
    <source>
        <dbReference type="ARBA" id="ARBA00023128"/>
    </source>
</evidence>
<dbReference type="GO" id="GO:0005743">
    <property type="term" value="C:mitochondrial inner membrane"/>
    <property type="evidence" value="ECO:0007669"/>
    <property type="project" value="UniProtKB-SubCell"/>
</dbReference>
<dbReference type="PANTHER" id="PTHR22977:SF1">
    <property type="entry name" value="COX ASSEMBLY MITOCHONDRIAL PROTEIN 2 HOMOLOG"/>
    <property type="match status" value="1"/>
</dbReference>
<comment type="subcellular location">
    <subcellularLocation>
        <location evidence="4">Mitochondrion inner membrane</location>
    </subcellularLocation>
</comment>
<dbReference type="Proteomes" id="UP000193467">
    <property type="component" value="Unassembled WGS sequence"/>
</dbReference>
<sequence length="80" mass="9176">MHPPLAEHAHTQCSEVMKAIKDCHTINPYLKFLGVCNDQKTALNMCLRKERQGRAVGNLEKAKAKRKEVEEKWKTIETEA</sequence>
<keyword evidence="4" id="KW-0472">Membrane</keyword>
<dbReference type="EMBL" id="MCGR01000007">
    <property type="protein sequence ID" value="ORY88989.1"/>
    <property type="molecule type" value="Genomic_DNA"/>
</dbReference>
<proteinExistence type="inferred from homology"/>
<comment type="caution">
    <text evidence="5">The sequence shown here is derived from an EMBL/GenBank/DDBJ whole genome shotgun (WGS) entry which is preliminary data.</text>
</comment>
<keyword evidence="2 4" id="KW-0496">Mitochondrion</keyword>
<keyword evidence="3" id="KW-1015">Disulfide bond</keyword>
<name>A0A1Y2FY53_9BASI</name>
<evidence type="ECO:0000313" key="5">
    <source>
        <dbReference type="EMBL" id="ORY88989.1"/>
    </source>
</evidence>
<evidence type="ECO:0000256" key="1">
    <source>
        <dbReference type="ARBA" id="ARBA00007347"/>
    </source>
</evidence>
<dbReference type="STRING" id="106004.A0A1Y2FY53"/>
<dbReference type="Pfam" id="PF08583">
    <property type="entry name" value="Cmc1"/>
    <property type="match status" value="1"/>
</dbReference>
<dbReference type="FunCoup" id="A0A1Y2FY53">
    <property type="interactions" value="128"/>
</dbReference>
<comment type="similarity">
    <text evidence="1 4">Belongs to the CMC family.</text>
</comment>
<keyword evidence="4" id="KW-0999">Mitochondrion inner membrane</keyword>
<dbReference type="AlphaFoldDB" id="A0A1Y2FY53"/>
<dbReference type="PROSITE" id="PS51808">
    <property type="entry name" value="CHCH"/>
    <property type="match status" value="1"/>
</dbReference>
<dbReference type="PANTHER" id="PTHR22977">
    <property type="entry name" value="COX ASSEMBLY MITOCHONDRIAL PROTEIN"/>
    <property type="match status" value="1"/>
</dbReference>
<organism evidence="5 6">
    <name type="scientific">Leucosporidium creatinivorum</name>
    <dbReference type="NCBI Taxonomy" id="106004"/>
    <lineage>
        <taxon>Eukaryota</taxon>
        <taxon>Fungi</taxon>
        <taxon>Dikarya</taxon>
        <taxon>Basidiomycota</taxon>
        <taxon>Pucciniomycotina</taxon>
        <taxon>Microbotryomycetes</taxon>
        <taxon>Leucosporidiales</taxon>
        <taxon>Leucosporidium</taxon>
    </lineage>
</organism>
<evidence type="ECO:0000313" key="6">
    <source>
        <dbReference type="Proteomes" id="UP000193467"/>
    </source>
</evidence>
<reference evidence="5 6" key="1">
    <citation type="submission" date="2016-07" db="EMBL/GenBank/DDBJ databases">
        <title>Pervasive Adenine N6-methylation of Active Genes in Fungi.</title>
        <authorList>
            <consortium name="DOE Joint Genome Institute"/>
            <person name="Mondo S.J."/>
            <person name="Dannebaum R.O."/>
            <person name="Kuo R.C."/>
            <person name="Labutti K."/>
            <person name="Haridas S."/>
            <person name="Kuo A."/>
            <person name="Salamov A."/>
            <person name="Ahrendt S.R."/>
            <person name="Lipzen A."/>
            <person name="Sullivan W."/>
            <person name="Andreopoulos W.B."/>
            <person name="Clum A."/>
            <person name="Lindquist E."/>
            <person name="Daum C."/>
            <person name="Ramamoorthy G.K."/>
            <person name="Gryganskyi A."/>
            <person name="Culley D."/>
            <person name="Magnuson J.K."/>
            <person name="James T.Y."/>
            <person name="O'Malley M.A."/>
            <person name="Stajich J.E."/>
            <person name="Spatafora J.W."/>
            <person name="Visel A."/>
            <person name="Grigoriev I.V."/>
        </authorList>
    </citation>
    <scope>NUCLEOTIDE SEQUENCE [LARGE SCALE GENOMIC DNA]</scope>
    <source>
        <strain evidence="5 6">62-1032</strain>
    </source>
</reference>
<comment type="function">
    <text evidence="4">Required for mitochondrial cytochrome c oxidase (COX) assembly and respiration.</text>
</comment>
<dbReference type="InterPro" id="IPR013892">
    <property type="entry name" value="Cyt_c_biogenesis_Cmc1-like"/>
</dbReference>
<dbReference type="InParanoid" id="A0A1Y2FY53"/>
<dbReference type="OrthoDB" id="532630at2759"/>
<keyword evidence="6" id="KW-1185">Reference proteome</keyword>
<protein>
    <recommendedName>
        <fullName evidence="4">COX assembly mitochondrial protein</fullName>
    </recommendedName>
</protein>